<dbReference type="PANTHER" id="PTHR13373">
    <property type="entry name" value="FROUNT PROTEIN-RELATED"/>
    <property type="match status" value="1"/>
</dbReference>
<dbReference type="InterPro" id="IPR011502">
    <property type="entry name" value="Nucleoporin_Nup85"/>
</dbReference>
<evidence type="ECO:0000313" key="11">
    <source>
        <dbReference type="Proteomes" id="UP001229421"/>
    </source>
</evidence>
<dbReference type="GO" id="GO:0031965">
    <property type="term" value="C:nuclear membrane"/>
    <property type="evidence" value="ECO:0007669"/>
    <property type="project" value="UniProtKB-UniRule"/>
</dbReference>
<comment type="caution">
    <text evidence="10">The sequence shown here is derived from an EMBL/GenBank/DDBJ whole genome shotgun (WGS) entry which is preliminary data.</text>
</comment>
<dbReference type="GO" id="GO:0006406">
    <property type="term" value="P:mRNA export from nucleus"/>
    <property type="evidence" value="ECO:0007669"/>
    <property type="project" value="TreeGrafter"/>
</dbReference>
<evidence type="ECO:0000256" key="6">
    <source>
        <dbReference type="ARBA" id="ARBA00023010"/>
    </source>
</evidence>
<comment type="subcellular location">
    <subcellularLocation>
        <location evidence="1 9">Nucleus</location>
        <location evidence="1 9">Nuclear pore complex</location>
    </subcellularLocation>
</comment>
<keyword evidence="3 9" id="KW-0813">Transport</keyword>
<keyword evidence="9" id="KW-0472">Membrane</keyword>
<gene>
    <name evidence="10" type="ORF">QVD17_11781</name>
</gene>
<comment type="subunit">
    <text evidence="9">Component of the nuclear pore complex (NPC).</text>
</comment>
<comment type="similarity">
    <text evidence="2 9">Belongs to the nucleoporin Nup85 family.</text>
</comment>
<dbReference type="GO" id="GO:0031080">
    <property type="term" value="C:nuclear pore outer ring"/>
    <property type="evidence" value="ECO:0007669"/>
    <property type="project" value="TreeGrafter"/>
</dbReference>
<keyword evidence="8 9" id="KW-0539">Nucleus</keyword>
<dbReference type="AlphaFoldDB" id="A0AAD8KV33"/>
<dbReference type="GO" id="GO:0017056">
    <property type="term" value="F:structural constituent of nuclear pore"/>
    <property type="evidence" value="ECO:0007669"/>
    <property type="project" value="TreeGrafter"/>
</dbReference>
<dbReference type="PANTHER" id="PTHR13373:SF21">
    <property type="entry name" value="NUCLEAR PORE COMPLEX PROTEIN NUP85"/>
    <property type="match status" value="1"/>
</dbReference>
<evidence type="ECO:0000256" key="4">
    <source>
        <dbReference type="ARBA" id="ARBA00022816"/>
    </source>
</evidence>
<evidence type="ECO:0000256" key="3">
    <source>
        <dbReference type="ARBA" id="ARBA00022448"/>
    </source>
</evidence>
<dbReference type="EMBL" id="JAUHHV010000003">
    <property type="protein sequence ID" value="KAK1429568.1"/>
    <property type="molecule type" value="Genomic_DNA"/>
</dbReference>
<keyword evidence="6 9" id="KW-0811">Translocation</keyword>
<dbReference type="Proteomes" id="UP001229421">
    <property type="component" value="Unassembled WGS sequence"/>
</dbReference>
<keyword evidence="11" id="KW-1185">Reference proteome</keyword>
<evidence type="ECO:0000313" key="10">
    <source>
        <dbReference type="EMBL" id="KAK1429568.1"/>
    </source>
</evidence>
<evidence type="ECO:0000256" key="5">
    <source>
        <dbReference type="ARBA" id="ARBA00022927"/>
    </source>
</evidence>
<sequence>MPGILTPSGDSSSIIPYSPEPNTPTLYTLHHDLKPPITPRISISWSRGNSLRVTLFRPLTTSIDDEPGGKVVDLKLSGEDVDTEINDAARWRRIAYGSVSPFAHLQNKKNAMAALSELRHSAPYDGEWSKYVLEYSKEINSLLGSKKTSLPSLIEDPKTVLKNVEEPSSLKAGWELLEIFYANKQSHPWIPEQLVDWLSDYDALFSGQMPSVHLRLVEFQADLINIQAVENEPAYWQAISSALAVGWLDIVVKLLRLHGSYQLNQLGTRETENGLVEAVAVLVSKMPRMRANLPSGKLGECYNNKSDFMRAWEKWRAQITKLDCSAFWLQCSHNQTKESLKNLLQILLGNTGTLSSATCNWVELYMAHFLYIRPFTSGLESMYVLAQKCIQLKPASSLHKLMRLMLGILEENTEVVLAECSRSFGPWMIAHATELLTAGSVEAEILLKEERDNLGGISIEESHRLVYAQVLSSHALTWQIAPIYLISCVKHGVGLLEILLYKQPAYHSQVLLKNIEICRMYDLDNVSSNAMKIAGVHHWKHGRKGAGVFWLQQARDEIRLNRIAQKLFDFVGKSISDESFEQWEGLIELLGSESRTAGGLEFLHKYRDFKRSLQQIRDGVLNDAARKAGDALILLMKNPSTPQRFWLPLLFDSLKLLNWQERPLLNVSQTNLLLNKLQELSVARLRPDFVEVGLPPQALSSVRLALATNLGRAILEE</sequence>
<keyword evidence="5 9" id="KW-0653">Protein transport</keyword>
<organism evidence="10 11">
    <name type="scientific">Tagetes erecta</name>
    <name type="common">African marigold</name>
    <dbReference type="NCBI Taxonomy" id="13708"/>
    <lineage>
        <taxon>Eukaryota</taxon>
        <taxon>Viridiplantae</taxon>
        <taxon>Streptophyta</taxon>
        <taxon>Embryophyta</taxon>
        <taxon>Tracheophyta</taxon>
        <taxon>Spermatophyta</taxon>
        <taxon>Magnoliopsida</taxon>
        <taxon>eudicotyledons</taxon>
        <taxon>Gunneridae</taxon>
        <taxon>Pentapetalae</taxon>
        <taxon>asterids</taxon>
        <taxon>campanulids</taxon>
        <taxon>Asterales</taxon>
        <taxon>Asteraceae</taxon>
        <taxon>Asteroideae</taxon>
        <taxon>Heliantheae alliance</taxon>
        <taxon>Tageteae</taxon>
        <taxon>Tagetes</taxon>
    </lineage>
</organism>
<keyword evidence="7 9" id="KW-0906">Nuclear pore complex</keyword>
<evidence type="ECO:0000256" key="2">
    <source>
        <dbReference type="ARBA" id="ARBA00005573"/>
    </source>
</evidence>
<dbReference type="Pfam" id="PF07575">
    <property type="entry name" value="Nucleopor_Nup85"/>
    <property type="match status" value="1"/>
</dbReference>
<name>A0AAD8KV33_TARER</name>
<reference evidence="10" key="1">
    <citation type="journal article" date="2023" name="bioRxiv">
        <title>Improved chromosome-level genome assembly for marigold (Tagetes erecta).</title>
        <authorList>
            <person name="Jiang F."/>
            <person name="Yuan L."/>
            <person name="Wang S."/>
            <person name="Wang H."/>
            <person name="Xu D."/>
            <person name="Wang A."/>
            <person name="Fan W."/>
        </authorList>
    </citation>
    <scope>NUCLEOTIDE SEQUENCE</scope>
    <source>
        <strain evidence="10">WSJ</strain>
        <tissue evidence="10">Leaf</tissue>
    </source>
</reference>
<evidence type="ECO:0000256" key="8">
    <source>
        <dbReference type="ARBA" id="ARBA00023242"/>
    </source>
</evidence>
<comment type="function">
    <text evidence="9">Functions as a component of the nuclear pore complex (NPC).</text>
</comment>
<evidence type="ECO:0000256" key="7">
    <source>
        <dbReference type="ARBA" id="ARBA00023132"/>
    </source>
</evidence>
<dbReference type="GO" id="GO:0045893">
    <property type="term" value="P:positive regulation of DNA-templated transcription"/>
    <property type="evidence" value="ECO:0007669"/>
    <property type="project" value="TreeGrafter"/>
</dbReference>
<protein>
    <recommendedName>
        <fullName evidence="9">Nuclear pore complex protein Nup85</fullName>
    </recommendedName>
</protein>
<keyword evidence="4 9" id="KW-0509">mRNA transport</keyword>
<evidence type="ECO:0000256" key="9">
    <source>
        <dbReference type="RuleBase" id="RU365073"/>
    </source>
</evidence>
<dbReference type="GO" id="GO:0006606">
    <property type="term" value="P:protein import into nucleus"/>
    <property type="evidence" value="ECO:0007669"/>
    <property type="project" value="TreeGrafter"/>
</dbReference>
<accession>A0AAD8KV33</accession>
<proteinExistence type="inferred from homology"/>
<evidence type="ECO:0000256" key="1">
    <source>
        <dbReference type="ARBA" id="ARBA00004567"/>
    </source>
</evidence>